<dbReference type="Pfam" id="PF06271">
    <property type="entry name" value="RDD"/>
    <property type="match status" value="1"/>
</dbReference>
<dbReference type="InterPro" id="IPR000253">
    <property type="entry name" value="FHA_dom"/>
</dbReference>
<feature type="transmembrane region" description="Helical" evidence="8">
    <location>
        <begin position="16"/>
        <end position="37"/>
    </location>
</feature>
<dbReference type="AlphaFoldDB" id="A0A839QPX4"/>
<feature type="compositionally biased region" description="Low complexity" evidence="7">
    <location>
        <begin position="262"/>
        <end position="272"/>
    </location>
</feature>
<dbReference type="Pfam" id="PF00498">
    <property type="entry name" value="FHA"/>
    <property type="match status" value="1"/>
</dbReference>
<dbReference type="InterPro" id="IPR051791">
    <property type="entry name" value="Pra-immunoreactive"/>
</dbReference>
<evidence type="ECO:0000256" key="3">
    <source>
        <dbReference type="ARBA" id="ARBA00022553"/>
    </source>
</evidence>
<comment type="subcellular location">
    <subcellularLocation>
        <location evidence="1">Cell membrane</location>
        <topology evidence="1">Multi-pass membrane protein</topology>
    </subcellularLocation>
</comment>
<evidence type="ECO:0000256" key="8">
    <source>
        <dbReference type="SAM" id="Phobius"/>
    </source>
</evidence>
<feature type="transmembrane region" description="Helical" evidence="8">
    <location>
        <begin position="49"/>
        <end position="72"/>
    </location>
</feature>
<keyword evidence="5 8" id="KW-1133">Transmembrane helix</keyword>
<accession>A0A839QPX4</accession>
<protein>
    <submittedName>
        <fullName evidence="10">Putative RDD family membrane protein YckC</fullName>
    </submittedName>
</protein>
<evidence type="ECO:0000256" key="2">
    <source>
        <dbReference type="ARBA" id="ARBA00022475"/>
    </source>
</evidence>
<keyword evidence="3" id="KW-0597">Phosphoprotein</keyword>
<evidence type="ECO:0000256" key="5">
    <source>
        <dbReference type="ARBA" id="ARBA00022989"/>
    </source>
</evidence>
<evidence type="ECO:0000256" key="1">
    <source>
        <dbReference type="ARBA" id="ARBA00004651"/>
    </source>
</evidence>
<dbReference type="CDD" id="cd00060">
    <property type="entry name" value="FHA"/>
    <property type="match status" value="1"/>
</dbReference>
<feature type="compositionally biased region" description="Low complexity" evidence="7">
    <location>
        <begin position="220"/>
        <end position="238"/>
    </location>
</feature>
<evidence type="ECO:0000256" key="4">
    <source>
        <dbReference type="ARBA" id="ARBA00022692"/>
    </source>
</evidence>
<proteinExistence type="predicted"/>
<evidence type="ECO:0000256" key="7">
    <source>
        <dbReference type="SAM" id="MobiDB-lite"/>
    </source>
</evidence>
<keyword evidence="2" id="KW-1003">Cell membrane</keyword>
<comment type="caution">
    <text evidence="10">The sequence shown here is derived from an EMBL/GenBank/DDBJ whole genome shotgun (WGS) entry which is preliminary data.</text>
</comment>
<keyword evidence="4 8" id="KW-0812">Transmembrane</keyword>
<evidence type="ECO:0000259" key="9">
    <source>
        <dbReference type="PROSITE" id="PS50006"/>
    </source>
</evidence>
<dbReference type="EMBL" id="JACHVS010000001">
    <property type="protein sequence ID" value="MBB2996036.1"/>
    <property type="molecule type" value="Genomic_DNA"/>
</dbReference>
<feature type="region of interest" description="Disordered" evidence="7">
    <location>
        <begin position="197"/>
        <end position="282"/>
    </location>
</feature>
<keyword evidence="6 8" id="KW-0472">Membrane</keyword>
<evidence type="ECO:0000256" key="6">
    <source>
        <dbReference type="ARBA" id="ARBA00023136"/>
    </source>
</evidence>
<dbReference type="InterPro" id="IPR008984">
    <property type="entry name" value="SMAD_FHA_dom_sf"/>
</dbReference>
<dbReference type="PROSITE" id="PS50006">
    <property type="entry name" value="FHA_DOMAIN"/>
    <property type="match status" value="1"/>
</dbReference>
<keyword evidence="11" id="KW-1185">Reference proteome</keyword>
<gene>
    <name evidence="10" type="ORF">E9229_002227</name>
</gene>
<evidence type="ECO:0000313" key="10">
    <source>
        <dbReference type="EMBL" id="MBB2996036.1"/>
    </source>
</evidence>
<feature type="region of interest" description="Disordered" evidence="7">
    <location>
        <begin position="362"/>
        <end position="385"/>
    </location>
</feature>
<dbReference type="PANTHER" id="PTHR36115">
    <property type="entry name" value="PROLINE-RICH ANTIGEN HOMOLOG-RELATED"/>
    <property type="match status" value="1"/>
</dbReference>
<dbReference type="GO" id="GO:0005886">
    <property type="term" value="C:plasma membrane"/>
    <property type="evidence" value="ECO:0007669"/>
    <property type="project" value="UniProtKB-SubCell"/>
</dbReference>
<feature type="transmembrane region" description="Helical" evidence="8">
    <location>
        <begin position="107"/>
        <end position="129"/>
    </location>
</feature>
<reference evidence="10 11" key="1">
    <citation type="submission" date="2020-08" db="EMBL/GenBank/DDBJ databases">
        <title>Sequencing the genomes of 1000 actinobacteria strains.</title>
        <authorList>
            <person name="Klenk H.-P."/>
        </authorList>
    </citation>
    <scope>NUCLEOTIDE SEQUENCE [LARGE SCALE GENOMIC DNA]</scope>
    <source>
        <strain evidence="10 11">DSM 22826</strain>
    </source>
</reference>
<dbReference type="Proteomes" id="UP000523000">
    <property type="component" value="Unassembled WGS sequence"/>
</dbReference>
<dbReference type="RefSeq" id="WP_183511226.1">
    <property type="nucleotide sequence ID" value="NZ_BAABGK010000042.1"/>
</dbReference>
<organism evidence="10 11">
    <name type="scientific">Paeniglutamicibacter cryotolerans</name>
    <dbReference type="NCBI Taxonomy" id="670079"/>
    <lineage>
        <taxon>Bacteria</taxon>
        <taxon>Bacillati</taxon>
        <taxon>Actinomycetota</taxon>
        <taxon>Actinomycetes</taxon>
        <taxon>Micrococcales</taxon>
        <taxon>Micrococcaceae</taxon>
        <taxon>Paeniglutamicibacter</taxon>
    </lineage>
</organism>
<feature type="domain" description="FHA" evidence="9">
    <location>
        <begin position="309"/>
        <end position="368"/>
    </location>
</feature>
<dbReference type="InterPro" id="IPR010432">
    <property type="entry name" value="RDD"/>
</dbReference>
<feature type="compositionally biased region" description="Basic and acidic residues" evidence="7">
    <location>
        <begin position="246"/>
        <end position="257"/>
    </location>
</feature>
<name>A0A839QPX4_9MICC</name>
<dbReference type="SUPFAM" id="SSF49879">
    <property type="entry name" value="SMAD/FHA domain"/>
    <property type="match status" value="1"/>
</dbReference>
<dbReference type="Gene3D" id="2.60.200.20">
    <property type="match status" value="1"/>
</dbReference>
<evidence type="ECO:0000313" key="11">
    <source>
        <dbReference type="Proteomes" id="UP000523000"/>
    </source>
</evidence>
<sequence>MAQAQNLVNAPAGRRLGAALLDAVPYLIAYGVLLAMIPGTLGKAAPGQAVSAVALVGPSLFMLAYSVFLWGWEARAGKTPGNVLLGIRTTNEDGFAPGWGRVLLRRLVIAVANIVPVAGPVVVLLSNLWDANSQRQGWHDKVAKTLVLDVRAGRNPITTGGLFGPSAFAPQQPADLSAPAGYRQPAAAQFTGQFDDQQFDAHGYPGSAGADATGVAQQQPGPITAVPGAAAAGAGSPAQLPPPPPTDRDPAPADADRSFPVASNDSSASASAVPDHEAEDTRLHAAVPEPEAALLAFDDGQSTVLLQTVLIGRNPAPASGEGPVALFNVADLGRSVSKTHLALTLHDDRVWVTDRNSTNGSGITGADGAFRPLEPGEPVPARFGDTVHFGDRSFEVRRP</sequence>